<evidence type="ECO:0000313" key="3">
    <source>
        <dbReference type="Proteomes" id="UP000222542"/>
    </source>
</evidence>
<reference evidence="2 3" key="2">
    <citation type="journal article" date="2017" name="Genome Biol.">
        <title>New reference genome sequences of hot pepper reveal the massive evolution of plant disease-resistance genes by retroduplication.</title>
        <authorList>
            <person name="Kim S."/>
            <person name="Park J."/>
            <person name="Yeom S.I."/>
            <person name="Kim Y.M."/>
            <person name="Seo E."/>
            <person name="Kim K.T."/>
            <person name="Kim M.S."/>
            <person name="Lee J.M."/>
            <person name="Cheong K."/>
            <person name="Shin H.S."/>
            <person name="Kim S.B."/>
            <person name="Han K."/>
            <person name="Lee J."/>
            <person name="Park M."/>
            <person name="Lee H.A."/>
            <person name="Lee H.Y."/>
            <person name="Lee Y."/>
            <person name="Oh S."/>
            <person name="Lee J.H."/>
            <person name="Choi E."/>
            <person name="Choi E."/>
            <person name="Lee S.E."/>
            <person name="Jeon J."/>
            <person name="Kim H."/>
            <person name="Choi G."/>
            <person name="Song H."/>
            <person name="Lee J."/>
            <person name="Lee S.C."/>
            <person name="Kwon J.K."/>
            <person name="Lee H.Y."/>
            <person name="Koo N."/>
            <person name="Hong Y."/>
            <person name="Kim R.W."/>
            <person name="Kang W.H."/>
            <person name="Huh J.H."/>
            <person name="Kang B.C."/>
            <person name="Yang T.J."/>
            <person name="Lee Y.H."/>
            <person name="Bennetzen J.L."/>
            <person name="Choi D."/>
        </authorList>
    </citation>
    <scope>NUCLEOTIDE SEQUENCE [LARGE SCALE GENOMIC DNA]</scope>
    <source>
        <strain evidence="3">cv. CM334</strain>
    </source>
</reference>
<reference evidence="2 3" key="1">
    <citation type="journal article" date="2014" name="Nat. Genet.">
        <title>Genome sequence of the hot pepper provides insights into the evolution of pungency in Capsicum species.</title>
        <authorList>
            <person name="Kim S."/>
            <person name="Park M."/>
            <person name="Yeom S.I."/>
            <person name="Kim Y.M."/>
            <person name="Lee J.M."/>
            <person name="Lee H.A."/>
            <person name="Seo E."/>
            <person name="Choi J."/>
            <person name="Cheong K."/>
            <person name="Kim K.T."/>
            <person name="Jung K."/>
            <person name="Lee G.W."/>
            <person name="Oh S.K."/>
            <person name="Bae C."/>
            <person name="Kim S.B."/>
            <person name="Lee H.Y."/>
            <person name="Kim S.Y."/>
            <person name="Kim M.S."/>
            <person name="Kang B.C."/>
            <person name="Jo Y.D."/>
            <person name="Yang H.B."/>
            <person name="Jeong H.J."/>
            <person name="Kang W.H."/>
            <person name="Kwon J.K."/>
            <person name="Shin C."/>
            <person name="Lim J.Y."/>
            <person name="Park J.H."/>
            <person name="Huh J.H."/>
            <person name="Kim J.S."/>
            <person name="Kim B.D."/>
            <person name="Cohen O."/>
            <person name="Paran I."/>
            <person name="Suh M.C."/>
            <person name="Lee S.B."/>
            <person name="Kim Y.K."/>
            <person name="Shin Y."/>
            <person name="Noh S.J."/>
            <person name="Park J."/>
            <person name="Seo Y.S."/>
            <person name="Kwon S.Y."/>
            <person name="Kim H.A."/>
            <person name="Park J.M."/>
            <person name="Kim H.J."/>
            <person name="Choi S.B."/>
            <person name="Bosland P.W."/>
            <person name="Reeves G."/>
            <person name="Jo S.H."/>
            <person name="Lee B.W."/>
            <person name="Cho H.T."/>
            <person name="Choi H.S."/>
            <person name="Lee M.S."/>
            <person name="Yu Y."/>
            <person name="Do Choi Y."/>
            <person name="Park B.S."/>
            <person name="van Deynze A."/>
            <person name="Ashrafi H."/>
            <person name="Hill T."/>
            <person name="Kim W.T."/>
            <person name="Pai H.S."/>
            <person name="Ahn H.K."/>
            <person name="Yeam I."/>
            <person name="Giovannoni J.J."/>
            <person name="Rose J.K."/>
            <person name="Sorensen I."/>
            <person name="Lee S.J."/>
            <person name="Kim R.W."/>
            <person name="Choi I.Y."/>
            <person name="Choi B.S."/>
            <person name="Lim J.S."/>
            <person name="Lee Y.H."/>
            <person name="Choi D."/>
        </authorList>
    </citation>
    <scope>NUCLEOTIDE SEQUENCE [LARGE SCALE GENOMIC DNA]</scope>
    <source>
        <strain evidence="3">cv. CM334</strain>
    </source>
</reference>
<feature type="transmembrane region" description="Helical" evidence="1">
    <location>
        <begin position="258"/>
        <end position="280"/>
    </location>
</feature>
<dbReference type="Proteomes" id="UP000222542">
    <property type="component" value="Unassembled WGS sequence"/>
</dbReference>
<dbReference type="Gramene" id="PHT80054">
    <property type="protein sequence ID" value="PHT80054"/>
    <property type="gene ID" value="T459_18106"/>
</dbReference>
<gene>
    <name evidence="2" type="ORF">T459_18106</name>
</gene>
<evidence type="ECO:0000256" key="1">
    <source>
        <dbReference type="SAM" id="Phobius"/>
    </source>
</evidence>
<name>A0A2G2ZDN2_CAPAN</name>
<accession>A0A2G2ZDN2</accession>
<feature type="transmembrane region" description="Helical" evidence="1">
    <location>
        <begin position="392"/>
        <end position="413"/>
    </location>
</feature>
<feature type="transmembrane region" description="Helical" evidence="1">
    <location>
        <begin position="425"/>
        <end position="444"/>
    </location>
</feature>
<keyword evidence="1" id="KW-1133">Transmembrane helix</keyword>
<evidence type="ECO:0000313" key="2">
    <source>
        <dbReference type="EMBL" id="PHT80054.1"/>
    </source>
</evidence>
<keyword evidence="3" id="KW-1185">Reference proteome</keyword>
<keyword evidence="1" id="KW-0812">Transmembrane</keyword>
<protein>
    <submittedName>
        <fullName evidence="2">Uncharacterized protein</fullName>
    </submittedName>
</protein>
<keyword evidence="1" id="KW-0472">Membrane</keyword>
<dbReference type="EMBL" id="AYRZ02000006">
    <property type="protein sequence ID" value="PHT80054.1"/>
    <property type="molecule type" value="Genomic_DNA"/>
</dbReference>
<organism evidence="2 3">
    <name type="scientific">Capsicum annuum</name>
    <name type="common">Capsicum pepper</name>
    <dbReference type="NCBI Taxonomy" id="4072"/>
    <lineage>
        <taxon>Eukaryota</taxon>
        <taxon>Viridiplantae</taxon>
        <taxon>Streptophyta</taxon>
        <taxon>Embryophyta</taxon>
        <taxon>Tracheophyta</taxon>
        <taxon>Spermatophyta</taxon>
        <taxon>Magnoliopsida</taxon>
        <taxon>eudicotyledons</taxon>
        <taxon>Gunneridae</taxon>
        <taxon>Pentapetalae</taxon>
        <taxon>asterids</taxon>
        <taxon>lamiids</taxon>
        <taxon>Solanales</taxon>
        <taxon>Solanaceae</taxon>
        <taxon>Solanoideae</taxon>
        <taxon>Capsiceae</taxon>
        <taxon>Capsicum</taxon>
    </lineage>
</organism>
<sequence length="580" mass="65657">MPFFLTLRSVQTLSDPKVIDRIKMELFGGTAITRKIILEGGIVVVDRAVGGGSGAAVGANNARLTVFKANHYVYDHTGYTNFASPSKCSTCKCQDCGAKHDVVINYVNALTSSVKELTSKRDLIPSKKIIFSSAPLDIRAKRRRRVISRALSGIQKIKIATPLSACCTEQYMADPVWDVAILQDAMRELQKEVHDLHWVLAAIRVRMLQEIRRLRKVLLLPFEDWLAGHTNNNDVNNDVGLIVLITSNSDSDHPLSNVVIYVFAYWMSLSIIISSAYAFLLRPSLEHGPPYMPHVPADVMMYGLSQSFTRLEHRCPRILYILILRIILLFNKIITINGLLYSVKGLSLVTAYLRIKERFNKWGTWPPFMWIFEIWKIMKFALGMVGTTVFQYYFKFASVYQLVAFLCLAVTWLGNLAMIQPSTDLGIFNFLVVNACLGCAVNVFNLDRHTWLVFAACIFLCFLREKLDSVTLRYEGIFRFSTSGRRKKARYTYLCGCLGISMNLFVLGILTWIVFPVCIMLRFLRERLDSVTLRHEQRPILPLALLSVPSSTDVVVVAPVLHQTQRSFTPHDCPPPPLTT</sequence>
<dbReference type="AlphaFoldDB" id="A0A2G2ZDN2"/>
<proteinExistence type="predicted"/>
<comment type="caution">
    <text evidence="2">The sequence shown here is derived from an EMBL/GenBank/DDBJ whole genome shotgun (WGS) entry which is preliminary data.</text>
</comment>
<feature type="transmembrane region" description="Helical" evidence="1">
    <location>
        <begin position="318"/>
        <end position="340"/>
    </location>
</feature>
<feature type="transmembrane region" description="Helical" evidence="1">
    <location>
        <begin position="491"/>
        <end position="515"/>
    </location>
</feature>